<dbReference type="InterPro" id="IPR027417">
    <property type="entry name" value="P-loop_NTPase"/>
</dbReference>
<comment type="caution">
    <text evidence="10">Lacks conserved residue(s) required for the propagation of feature annotation.</text>
</comment>
<comment type="catalytic activity">
    <reaction evidence="9 10 11">
        <text>adenosine(37) in tRNA + dimethylallyl diphosphate = N(6)-dimethylallyladenosine(37) in tRNA + diphosphate</text>
        <dbReference type="Rhea" id="RHEA:26482"/>
        <dbReference type="Rhea" id="RHEA-COMP:10162"/>
        <dbReference type="Rhea" id="RHEA-COMP:10375"/>
        <dbReference type="ChEBI" id="CHEBI:33019"/>
        <dbReference type="ChEBI" id="CHEBI:57623"/>
        <dbReference type="ChEBI" id="CHEBI:74411"/>
        <dbReference type="ChEBI" id="CHEBI:74415"/>
        <dbReference type="EC" id="2.5.1.75"/>
    </reaction>
</comment>
<gene>
    <name evidence="10" type="primary">miaA</name>
    <name evidence="14" type="ORF">BJI67_05200</name>
</gene>
<accession>A0A1D8KBV0</accession>
<dbReference type="SUPFAM" id="SSF52540">
    <property type="entry name" value="P-loop containing nucleoside triphosphate hydrolases"/>
    <property type="match status" value="1"/>
</dbReference>
<evidence type="ECO:0000256" key="13">
    <source>
        <dbReference type="RuleBase" id="RU003785"/>
    </source>
</evidence>
<organism evidence="14 15">
    <name type="scientific">Acidihalobacter aeolianus</name>
    <dbReference type="NCBI Taxonomy" id="2792603"/>
    <lineage>
        <taxon>Bacteria</taxon>
        <taxon>Pseudomonadati</taxon>
        <taxon>Pseudomonadota</taxon>
        <taxon>Gammaproteobacteria</taxon>
        <taxon>Chromatiales</taxon>
        <taxon>Ectothiorhodospiraceae</taxon>
        <taxon>Acidihalobacter</taxon>
    </lineage>
</organism>
<keyword evidence="7 10" id="KW-0067">ATP-binding</keyword>
<feature type="site" description="Interaction with substrate tRNA" evidence="10">
    <location>
        <position position="100"/>
    </location>
</feature>
<dbReference type="Gene3D" id="3.40.50.300">
    <property type="entry name" value="P-loop containing nucleotide triphosphate hydrolases"/>
    <property type="match status" value="1"/>
</dbReference>
<name>A0A1D8KBV0_9GAMM</name>
<protein>
    <recommendedName>
        <fullName evidence="10">tRNA dimethylallyltransferase</fullName>
        <ecNumber evidence="10">2.5.1.75</ecNumber>
    </recommendedName>
    <alternativeName>
        <fullName evidence="10">Dimethylallyl diphosphate:tRNA dimethylallyltransferase</fullName>
        <shortName evidence="10">DMAPP:tRNA dimethylallyltransferase</shortName>
        <shortName evidence="10">DMATase</shortName>
    </alternativeName>
    <alternativeName>
        <fullName evidence="10">Isopentenyl-diphosphate:tRNA isopentenyltransferase</fullName>
        <shortName evidence="10">IPP transferase</shortName>
        <shortName evidence="10">IPPT</shortName>
        <shortName evidence="10">IPTase</shortName>
    </alternativeName>
</protein>
<feature type="region of interest" description="Interaction with substrate tRNA" evidence="10">
    <location>
        <begin position="158"/>
        <end position="162"/>
    </location>
</feature>
<evidence type="ECO:0000256" key="10">
    <source>
        <dbReference type="HAMAP-Rule" id="MF_00185"/>
    </source>
</evidence>
<feature type="binding site" evidence="10">
    <location>
        <begin position="9"/>
        <end position="16"/>
    </location>
    <ligand>
        <name>ATP</name>
        <dbReference type="ChEBI" id="CHEBI:30616"/>
    </ligand>
</feature>
<keyword evidence="6 10" id="KW-0547">Nucleotide-binding</keyword>
<feature type="region of interest" description="Interaction with substrate tRNA" evidence="10">
    <location>
        <begin position="34"/>
        <end position="37"/>
    </location>
</feature>
<dbReference type="KEGG" id="aaeo:BJI67_05200"/>
<dbReference type="EMBL" id="CP017448">
    <property type="protein sequence ID" value="AOV18443.1"/>
    <property type="molecule type" value="Genomic_DNA"/>
</dbReference>
<proteinExistence type="inferred from homology"/>
<dbReference type="InterPro" id="IPR039657">
    <property type="entry name" value="Dimethylallyltransferase"/>
</dbReference>
<keyword evidence="15" id="KW-1185">Reference proteome</keyword>
<dbReference type="HAMAP" id="MF_00185">
    <property type="entry name" value="IPP_trans"/>
    <property type="match status" value="1"/>
</dbReference>
<evidence type="ECO:0000256" key="12">
    <source>
        <dbReference type="RuleBase" id="RU003784"/>
    </source>
</evidence>
<comment type="subunit">
    <text evidence="10">Monomer.</text>
</comment>
<evidence type="ECO:0000256" key="8">
    <source>
        <dbReference type="ARBA" id="ARBA00022842"/>
    </source>
</evidence>
<comment type="similarity">
    <text evidence="3 10 13">Belongs to the IPP transferase family.</text>
</comment>
<keyword evidence="8 10" id="KW-0460">Magnesium</keyword>
<evidence type="ECO:0000256" key="4">
    <source>
        <dbReference type="ARBA" id="ARBA00022679"/>
    </source>
</evidence>
<dbReference type="AlphaFoldDB" id="A0A1D8KBV0"/>
<dbReference type="InterPro" id="IPR018022">
    <property type="entry name" value="IPT"/>
</dbReference>
<comment type="function">
    <text evidence="2 10 12">Catalyzes the transfer of a dimethylallyl group onto the adenine at position 37 in tRNAs that read codons beginning with uridine, leading to the formation of N6-(dimethylallyl)adenosine (i(6)A).</text>
</comment>
<evidence type="ECO:0000256" key="9">
    <source>
        <dbReference type="ARBA" id="ARBA00049563"/>
    </source>
</evidence>
<evidence type="ECO:0000256" key="11">
    <source>
        <dbReference type="RuleBase" id="RU003783"/>
    </source>
</evidence>
<feature type="site" description="Interaction with substrate tRNA" evidence="10">
    <location>
        <position position="122"/>
    </location>
</feature>
<keyword evidence="5 10" id="KW-0819">tRNA processing</keyword>
<dbReference type="PANTHER" id="PTHR11088:SF60">
    <property type="entry name" value="TRNA DIMETHYLALLYLTRANSFERASE"/>
    <property type="match status" value="1"/>
</dbReference>
<reference evidence="14 15" key="1">
    <citation type="submission" date="2016-09" db="EMBL/GenBank/DDBJ databases">
        <title>Acidihalobacter prosperus V6 (DSM14174).</title>
        <authorList>
            <person name="Khaleque H.N."/>
            <person name="Ramsay J.P."/>
            <person name="Murphy R.J.T."/>
            <person name="Kaksonen A.H."/>
            <person name="Boxall N.J."/>
            <person name="Watkin E.L.J."/>
        </authorList>
    </citation>
    <scope>NUCLEOTIDE SEQUENCE [LARGE SCALE GENOMIC DNA]</scope>
    <source>
        <strain evidence="14 15">V6</strain>
    </source>
</reference>
<keyword evidence="4 10" id="KW-0808">Transferase</keyword>
<dbReference type="PANTHER" id="PTHR11088">
    <property type="entry name" value="TRNA DIMETHYLALLYLTRANSFERASE"/>
    <property type="match status" value="1"/>
</dbReference>
<dbReference type="Gene3D" id="1.10.20.140">
    <property type="match status" value="1"/>
</dbReference>
<comment type="cofactor">
    <cofactor evidence="1 10">
        <name>Mg(2+)</name>
        <dbReference type="ChEBI" id="CHEBI:18420"/>
    </cofactor>
</comment>
<dbReference type="FunFam" id="1.10.20.140:FF:000001">
    <property type="entry name" value="tRNA dimethylallyltransferase"/>
    <property type="match status" value="1"/>
</dbReference>
<dbReference type="GO" id="GO:0005524">
    <property type="term" value="F:ATP binding"/>
    <property type="evidence" value="ECO:0007669"/>
    <property type="project" value="UniProtKB-UniRule"/>
</dbReference>
<dbReference type="EC" id="2.5.1.75" evidence="10"/>
<evidence type="ECO:0000256" key="6">
    <source>
        <dbReference type="ARBA" id="ARBA00022741"/>
    </source>
</evidence>
<evidence type="ECO:0000256" key="3">
    <source>
        <dbReference type="ARBA" id="ARBA00005842"/>
    </source>
</evidence>
<evidence type="ECO:0000256" key="2">
    <source>
        <dbReference type="ARBA" id="ARBA00003213"/>
    </source>
</evidence>
<evidence type="ECO:0000313" key="14">
    <source>
        <dbReference type="EMBL" id="AOV18443.1"/>
    </source>
</evidence>
<evidence type="ECO:0000256" key="7">
    <source>
        <dbReference type="ARBA" id="ARBA00022840"/>
    </source>
</evidence>
<dbReference type="GO" id="GO:0006400">
    <property type="term" value="P:tRNA modification"/>
    <property type="evidence" value="ECO:0007669"/>
    <property type="project" value="TreeGrafter"/>
</dbReference>
<dbReference type="NCBIfam" id="TIGR00174">
    <property type="entry name" value="miaA"/>
    <property type="match status" value="1"/>
</dbReference>
<dbReference type="GO" id="GO:0052381">
    <property type="term" value="F:tRNA dimethylallyltransferase activity"/>
    <property type="evidence" value="ECO:0007669"/>
    <property type="project" value="UniProtKB-UniRule"/>
</dbReference>
<evidence type="ECO:0000256" key="1">
    <source>
        <dbReference type="ARBA" id="ARBA00001946"/>
    </source>
</evidence>
<evidence type="ECO:0000313" key="15">
    <source>
        <dbReference type="Proteomes" id="UP000095342"/>
    </source>
</evidence>
<dbReference type="Proteomes" id="UP000095342">
    <property type="component" value="Chromosome"/>
</dbReference>
<dbReference type="Pfam" id="PF01715">
    <property type="entry name" value="IPPT"/>
    <property type="match status" value="1"/>
</dbReference>
<feature type="binding site" evidence="10">
    <location>
        <begin position="11"/>
        <end position="16"/>
    </location>
    <ligand>
        <name>substrate</name>
    </ligand>
</feature>
<sequence>MPPAILLMGPTASGKTDLALQLVQRFPVEIVSVDSALVYRGMDIGTAKPAPDILAEAPHRLIDILDPAQSYSAAQFREDALREMADIVAAGRIPLLVGGTLLYFRALEGGLSDLPGADPELRARIEAEAAERGWGALHDELKRADPAAAARIHPNDPQRLQRALEVIRLTGQPLSALQTRPGGNLPYRALRLGLVPEDRERLHRRICQRFEKMLEQGLINEVAYLYQRGDLGPELPSMRAVGYRQIWRHLTGEWDRQTMIEKAVVATRQLAKRQMTWLRGDRALMRVNADAVELSKLSAEVAQFIEGVD</sequence>
<evidence type="ECO:0000256" key="5">
    <source>
        <dbReference type="ARBA" id="ARBA00022694"/>
    </source>
</evidence>